<organism evidence="1 2">
    <name type="scientific">Gossypium darwinii</name>
    <name type="common">Darwin's cotton</name>
    <name type="synonym">Gossypium barbadense var. darwinii</name>
    <dbReference type="NCBI Taxonomy" id="34276"/>
    <lineage>
        <taxon>Eukaryota</taxon>
        <taxon>Viridiplantae</taxon>
        <taxon>Streptophyta</taxon>
        <taxon>Embryophyta</taxon>
        <taxon>Tracheophyta</taxon>
        <taxon>Spermatophyta</taxon>
        <taxon>Magnoliopsida</taxon>
        <taxon>eudicotyledons</taxon>
        <taxon>Gunneridae</taxon>
        <taxon>Pentapetalae</taxon>
        <taxon>rosids</taxon>
        <taxon>malvids</taxon>
        <taxon>Malvales</taxon>
        <taxon>Malvaceae</taxon>
        <taxon>Malvoideae</taxon>
        <taxon>Gossypium</taxon>
    </lineage>
</organism>
<dbReference type="EMBL" id="CM017690">
    <property type="protein sequence ID" value="TYH24082.1"/>
    <property type="molecule type" value="Genomic_DNA"/>
</dbReference>
<protein>
    <submittedName>
        <fullName evidence="1">Uncharacterized protein</fullName>
    </submittedName>
</protein>
<keyword evidence="2" id="KW-1185">Reference proteome</keyword>
<reference evidence="1 2" key="1">
    <citation type="submission" date="2019-06" db="EMBL/GenBank/DDBJ databases">
        <title>WGS assembly of Gossypium darwinii.</title>
        <authorList>
            <person name="Chen Z.J."/>
            <person name="Sreedasyam A."/>
            <person name="Ando A."/>
            <person name="Song Q."/>
            <person name="De L."/>
            <person name="Hulse-Kemp A."/>
            <person name="Ding M."/>
            <person name="Ye W."/>
            <person name="Kirkbride R."/>
            <person name="Jenkins J."/>
            <person name="Plott C."/>
            <person name="Lovell J."/>
            <person name="Lin Y.-M."/>
            <person name="Vaughn R."/>
            <person name="Liu B."/>
            <person name="Li W."/>
            <person name="Simpson S."/>
            <person name="Scheffler B."/>
            <person name="Saski C."/>
            <person name="Grover C."/>
            <person name="Hu G."/>
            <person name="Conover J."/>
            <person name="Carlson J."/>
            <person name="Shu S."/>
            <person name="Boston L."/>
            <person name="Williams M."/>
            <person name="Peterson D."/>
            <person name="Mcgee K."/>
            <person name="Jones D."/>
            <person name="Wendel J."/>
            <person name="Stelly D."/>
            <person name="Grimwood J."/>
            <person name="Schmutz J."/>
        </authorList>
    </citation>
    <scope>NUCLEOTIDE SEQUENCE [LARGE SCALE GENOMIC DNA]</scope>
    <source>
        <strain evidence="1">1808015.09</strain>
    </source>
</reference>
<evidence type="ECO:0000313" key="1">
    <source>
        <dbReference type="EMBL" id="TYH24082.1"/>
    </source>
</evidence>
<name>A0A5D2H1L2_GOSDA</name>
<dbReference type="Proteomes" id="UP000323506">
    <property type="component" value="Chromosome A03"/>
</dbReference>
<feature type="non-terminal residue" evidence="1">
    <location>
        <position position="1"/>
    </location>
</feature>
<proteinExistence type="predicted"/>
<gene>
    <name evidence="1" type="ORF">ES288_A03G063500v1</name>
</gene>
<sequence length="82" mass="9216">DTSTSGGASSIQYLGLSHCHPQLTISWVALIAVLRTKRENHKLIALNAHVVKTHFLGKDNCLRACMRSCCYWILNIFDWVST</sequence>
<accession>A0A5D2H1L2</accession>
<dbReference type="AlphaFoldDB" id="A0A5D2H1L2"/>
<evidence type="ECO:0000313" key="2">
    <source>
        <dbReference type="Proteomes" id="UP000323506"/>
    </source>
</evidence>